<evidence type="ECO:0000313" key="1">
    <source>
        <dbReference type="EMBL" id="MFM9331048.1"/>
    </source>
</evidence>
<name>A0ACC7P1Y0_9BACL</name>
<keyword evidence="1" id="KW-0560">Oxidoreductase</keyword>
<reference evidence="1" key="1">
    <citation type="submission" date="2024-12" db="EMBL/GenBank/DDBJ databases">
        <authorList>
            <person name="Wu N."/>
        </authorList>
    </citation>
    <scope>NUCLEOTIDE SEQUENCE</scope>
    <source>
        <strain evidence="1">P15</strain>
    </source>
</reference>
<keyword evidence="2" id="KW-1185">Reference proteome</keyword>
<accession>A0ACC7P1Y0</accession>
<protein>
    <submittedName>
        <fullName evidence="1">NAD(P)/FAD-dependent oxidoreductase</fullName>
        <ecNumber evidence="1">1.-.-.-</ecNumber>
    </submittedName>
</protein>
<organism evidence="1 2">
    <name type="scientific">Paenibacillus mesotrionivorans</name>
    <dbReference type="NCBI Taxonomy" id="3160968"/>
    <lineage>
        <taxon>Bacteria</taxon>
        <taxon>Bacillati</taxon>
        <taxon>Bacillota</taxon>
        <taxon>Bacilli</taxon>
        <taxon>Bacillales</taxon>
        <taxon>Paenibacillaceae</taxon>
        <taxon>Paenibacillus</taxon>
    </lineage>
</organism>
<dbReference type="EC" id="1.-.-.-" evidence="1"/>
<dbReference type="Proteomes" id="UP001631969">
    <property type="component" value="Unassembled WGS sequence"/>
</dbReference>
<dbReference type="EMBL" id="JBJURJ010000016">
    <property type="protein sequence ID" value="MFM9331048.1"/>
    <property type="molecule type" value="Genomic_DNA"/>
</dbReference>
<proteinExistence type="predicted"/>
<gene>
    <name evidence="1" type="ORF">ACI1P1_22400</name>
</gene>
<comment type="caution">
    <text evidence="1">The sequence shown here is derived from an EMBL/GenBank/DDBJ whole genome shotgun (WGS) entry which is preliminary data.</text>
</comment>
<sequence length="408" mass="46122">MNMQSGIYYWPTTYPDAPSYPVLERDAECDVAIIGGGSSAAQCAYYLAGKGLSTLVLEKGRVGSGSTSTNTALIQYSGEKMFTSLAHTFGEAYTGRHLMLLKEAIDDIEAASSKLEMDVEFRRRDTLYAASCPEDVERLHAEYTYIKSHGIQIDFWSKSQVEAHYPFSREAAIYSHNDGELNPYKYTHALFQYAVKHGVQIYEFSGMNGHHVDEKLKRTVISTKTGYHVSARYVIFAAGYENMDIRKEKQASFVSTYTVTTQPVADFSTWYNRTLLWETARPYIYIRTTVDNRVIIGGLDDNTYYPEDRDSKLMHKKDQLIVEFNKLFPTIQVEPAYYCAAFYGGITDGLPIIGKYPEVPGSYFLLAYGDNGTVYSQLLAKKIVQEIVEGHSPDLELYLQDRPLLVQA</sequence>
<evidence type="ECO:0000313" key="2">
    <source>
        <dbReference type="Proteomes" id="UP001631969"/>
    </source>
</evidence>